<evidence type="ECO:0000256" key="2">
    <source>
        <dbReference type="ARBA" id="ARBA00004123"/>
    </source>
</evidence>
<name>A0A7R8WBM6_9CRUS</name>
<feature type="region of interest" description="Disordered" evidence="13">
    <location>
        <begin position="833"/>
        <end position="993"/>
    </location>
</feature>
<dbReference type="InterPro" id="IPR008918">
    <property type="entry name" value="HhH2"/>
</dbReference>
<evidence type="ECO:0000256" key="11">
    <source>
        <dbReference type="ARBA" id="ARBA00023242"/>
    </source>
</evidence>
<evidence type="ECO:0000313" key="14">
    <source>
        <dbReference type="EMBL" id="CAD7228649.1"/>
    </source>
</evidence>
<dbReference type="SMART" id="SM00279">
    <property type="entry name" value="HhH2"/>
    <property type="match status" value="1"/>
</dbReference>
<feature type="region of interest" description="Disordered" evidence="13">
    <location>
        <begin position="434"/>
        <end position="519"/>
    </location>
</feature>
<reference evidence="14" key="1">
    <citation type="submission" date="2020-11" db="EMBL/GenBank/DDBJ databases">
        <authorList>
            <person name="Tran Van P."/>
        </authorList>
    </citation>
    <scope>NUCLEOTIDE SEQUENCE</scope>
</reference>
<feature type="region of interest" description="Disordered" evidence="13">
    <location>
        <begin position="357"/>
        <end position="408"/>
    </location>
</feature>
<dbReference type="PANTHER" id="PTHR16171:SF7">
    <property type="entry name" value="DNA REPAIR PROTEIN RAD2"/>
    <property type="match status" value="1"/>
</dbReference>
<dbReference type="InterPro" id="IPR006084">
    <property type="entry name" value="XPG/Rad2"/>
</dbReference>
<dbReference type="GO" id="GO:0006289">
    <property type="term" value="P:nucleotide-excision repair"/>
    <property type="evidence" value="ECO:0007669"/>
    <property type="project" value="InterPro"/>
</dbReference>
<feature type="compositionally biased region" description="Basic and acidic residues" evidence="13">
    <location>
        <begin position="399"/>
        <end position="408"/>
    </location>
</feature>
<dbReference type="InterPro" id="IPR029060">
    <property type="entry name" value="PIN-like_dom_sf"/>
</dbReference>
<evidence type="ECO:0000256" key="13">
    <source>
        <dbReference type="SAM" id="MobiDB-lite"/>
    </source>
</evidence>
<keyword evidence="10" id="KW-0234">DNA repair</keyword>
<dbReference type="PANTHER" id="PTHR16171">
    <property type="entry name" value="DNA REPAIR PROTEIN COMPLEMENTING XP-G CELLS-RELATED"/>
    <property type="match status" value="1"/>
</dbReference>
<evidence type="ECO:0000256" key="6">
    <source>
        <dbReference type="ARBA" id="ARBA00022759"/>
    </source>
</evidence>
<dbReference type="InterPro" id="IPR036279">
    <property type="entry name" value="5-3_exonuclease_C_sf"/>
</dbReference>
<comment type="subcellular location">
    <subcellularLocation>
        <location evidence="2">Nucleus</location>
    </subcellularLocation>
</comment>
<keyword evidence="7" id="KW-0227">DNA damage</keyword>
<evidence type="ECO:0000256" key="7">
    <source>
        <dbReference type="ARBA" id="ARBA00022763"/>
    </source>
</evidence>
<keyword evidence="4" id="KW-0540">Nuclease</keyword>
<evidence type="ECO:0000256" key="8">
    <source>
        <dbReference type="ARBA" id="ARBA00022801"/>
    </source>
</evidence>
<dbReference type="InterPro" id="IPR006085">
    <property type="entry name" value="XPG_DNA_repair_N"/>
</dbReference>
<dbReference type="FunFam" id="1.10.150.20:FF:000030">
    <property type="entry name" value="Flap endonuclease GEN-like 1"/>
    <property type="match status" value="1"/>
</dbReference>
<dbReference type="GO" id="GO:0000400">
    <property type="term" value="F:four-way junction DNA binding"/>
    <property type="evidence" value="ECO:0007669"/>
    <property type="project" value="UniProtKB-ARBA"/>
</dbReference>
<evidence type="ECO:0000256" key="10">
    <source>
        <dbReference type="ARBA" id="ARBA00023204"/>
    </source>
</evidence>
<accession>A0A7R8WBM6</accession>
<organism evidence="14">
    <name type="scientific">Cyprideis torosa</name>
    <dbReference type="NCBI Taxonomy" id="163714"/>
    <lineage>
        <taxon>Eukaryota</taxon>
        <taxon>Metazoa</taxon>
        <taxon>Ecdysozoa</taxon>
        <taxon>Arthropoda</taxon>
        <taxon>Crustacea</taxon>
        <taxon>Oligostraca</taxon>
        <taxon>Ostracoda</taxon>
        <taxon>Podocopa</taxon>
        <taxon>Podocopida</taxon>
        <taxon>Cytherocopina</taxon>
        <taxon>Cytheroidea</taxon>
        <taxon>Cytherideidae</taxon>
        <taxon>Cyprideis</taxon>
    </lineage>
</organism>
<dbReference type="SMART" id="SM00484">
    <property type="entry name" value="XPGI"/>
    <property type="match status" value="1"/>
</dbReference>
<dbReference type="OrthoDB" id="31113at2759"/>
<gene>
    <name evidence="14" type="ORF">CTOB1V02_LOCUS6529</name>
</gene>
<comment type="similarity">
    <text evidence="12">Belongs to the XPG/RAD2 endonuclease family. GEN subfamily.</text>
</comment>
<evidence type="ECO:0000256" key="9">
    <source>
        <dbReference type="ARBA" id="ARBA00022842"/>
    </source>
</evidence>
<feature type="region of interest" description="Disordered" evidence="13">
    <location>
        <begin position="310"/>
        <end position="334"/>
    </location>
</feature>
<keyword evidence="6" id="KW-0255">Endonuclease</keyword>
<dbReference type="GO" id="GO:0003697">
    <property type="term" value="F:single-stranded DNA binding"/>
    <property type="evidence" value="ECO:0007669"/>
    <property type="project" value="InterPro"/>
</dbReference>
<dbReference type="CDD" id="cd09868">
    <property type="entry name" value="PIN_XPG_RAD2"/>
    <property type="match status" value="2"/>
</dbReference>
<dbReference type="Gene3D" id="3.40.50.1010">
    <property type="entry name" value="5'-nuclease"/>
    <property type="match status" value="2"/>
</dbReference>
<feature type="compositionally biased region" description="Basic and acidic residues" evidence="13">
    <location>
        <begin position="312"/>
        <end position="328"/>
    </location>
</feature>
<keyword evidence="9" id="KW-0460">Magnesium</keyword>
<evidence type="ECO:0000256" key="4">
    <source>
        <dbReference type="ARBA" id="ARBA00022722"/>
    </source>
</evidence>
<evidence type="ECO:0000256" key="3">
    <source>
        <dbReference type="ARBA" id="ARBA00005283"/>
    </source>
</evidence>
<feature type="compositionally biased region" description="Gly residues" evidence="13">
    <location>
        <begin position="861"/>
        <end position="871"/>
    </location>
</feature>
<feature type="compositionally biased region" description="Pro residues" evidence="13">
    <location>
        <begin position="441"/>
        <end position="463"/>
    </location>
</feature>
<dbReference type="InterPro" id="IPR001044">
    <property type="entry name" value="XPG/Rad2_eukaryotes"/>
</dbReference>
<feature type="compositionally biased region" description="Basic residues" evidence="13">
    <location>
        <begin position="961"/>
        <end position="972"/>
    </location>
</feature>
<dbReference type="Pfam" id="PF00752">
    <property type="entry name" value="XPG_N"/>
    <property type="match status" value="1"/>
</dbReference>
<dbReference type="SUPFAM" id="SSF47807">
    <property type="entry name" value="5' to 3' exonuclease, C-terminal subdomain"/>
    <property type="match status" value="1"/>
</dbReference>
<protein>
    <submittedName>
        <fullName evidence="14">Uncharacterized protein</fullName>
    </submittedName>
</protein>
<dbReference type="SMART" id="SM00485">
    <property type="entry name" value="XPGN"/>
    <property type="match status" value="1"/>
</dbReference>
<evidence type="ECO:0000256" key="12">
    <source>
        <dbReference type="ARBA" id="ARBA00038112"/>
    </source>
</evidence>
<evidence type="ECO:0000256" key="5">
    <source>
        <dbReference type="ARBA" id="ARBA00022723"/>
    </source>
</evidence>
<dbReference type="EMBL" id="OB661636">
    <property type="protein sequence ID" value="CAD7228649.1"/>
    <property type="molecule type" value="Genomic_DNA"/>
</dbReference>
<keyword evidence="8" id="KW-0378">Hydrolase</keyword>
<dbReference type="AlphaFoldDB" id="A0A7R8WBM6"/>
<dbReference type="SUPFAM" id="SSF88723">
    <property type="entry name" value="PIN domain-like"/>
    <property type="match status" value="1"/>
</dbReference>
<proteinExistence type="inferred from homology"/>
<comment type="similarity">
    <text evidence="3">Belongs to the XPG/RAD2 endonuclease family. XPG subfamily.</text>
</comment>
<keyword evidence="11" id="KW-0539">Nucleus</keyword>
<feature type="compositionally biased region" description="Basic and acidic residues" evidence="13">
    <location>
        <begin position="872"/>
        <end position="922"/>
    </location>
</feature>
<dbReference type="GO" id="GO:0005634">
    <property type="term" value="C:nucleus"/>
    <property type="evidence" value="ECO:0007669"/>
    <property type="project" value="UniProtKB-SubCell"/>
</dbReference>
<feature type="compositionally biased region" description="Basic and acidic residues" evidence="13">
    <location>
        <begin position="934"/>
        <end position="960"/>
    </location>
</feature>
<dbReference type="Gene3D" id="1.10.150.20">
    <property type="entry name" value="5' to 3' exonuclease, C-terminal subdomain"/>
    <property type="match status" value="1"/>
</dbReference>
<comment type="cofactor">
    <cofactor evidence="1">
        <name>Mg(2+)</name>
        <dbReference type="ChEBI" id="CHEBI:18420"/>
    </cofactor>
</comment>
<dbReference type="GO" id="GO:0008821">
    <property type="term" value="F:crossover junction DNA endonuclease activity"/>
    <property type="evidence" value="ECO:0007669"/>
    <property type="project" value="UniProtKB-ARBA"/>
</dbReference>
<dbReference type="GO" id="GO:0017108">
    <property type="term" value="F:5'-flap endonuclease activity"/>
    <property type="evidence" value="ECO:0007669"/>
    <property type="project" value="UniProtKB-ARBA"/>
</dbReference>
<dbReference type="PRINTS" id="PR00066">
    <property type="entry name" value="XRODRMPGMNTG"/>
</dbReference>
<feature type="compositionally biased region" description="Pro residues" evidence="13">
    <location>
        <begin position="471"/>
        <end position="495"/>
    </location>
</feature>
<dbReference type="PRINTS" id="PR00853">
    <property type="entry name" value="XPGRADSUPER"/>
</dbReference>
<dbReference type="Pfam" id="PF00867">
    <property type="entry name" value="XPG_I"/>
    <property type="match status" value="1"/>
</dbReference>
<evidence type="ECO:0000256" key="1">
    <source>
        <dbReference type="ARBA" id="ARBA00001946"/>
    </source>
</evidence>
<keyword evidence="5" id="KW-0479">Metal-binding</keyword>
<sequence length="993" mass="110087">MGVHGLWQLLAPCAQPLDKSALAGQRLAVDVSVWFHQAMMGMRDPTGAPLPLAHLHVVFRRLCQLFHWGVQPVFVFDGAAPALKRQTLASRRLSKGRHGRGAEEARKRYLKALVKHAHLSKALDEDIALSLASTSGKDEFQLPSRERMSAEVVAALEEESDFSDDDEALEEFRLERSGVEEKKNPTYFFNLHEIDVKSEKFLELPLDTQHNLLLELGDTRKQSSWQILDEMPARPTSFSSFQVDRLLQRRAFQESLEAVERAIGQETRRNDRDGLWPTLEGGFAAEERRLASDSQLRVIVKGLQRTTGAHLRGLDSSKQPVEEEKEACPARSSSFGCRQRRLEEEVAALRTRPGAIEANRRPLRRMRQQGNRTLPVVPQLDLSDEEESPQESQVSSSNLREEKGREEGGSVCAWIEKVEDNKIALEQRRLVDSGATKAVTSPPPSPVTSPPPSPVTSTSPPPVTSASPPAVTSPPPSPVTSTSPPPVKSPVPPSIPAKDPCARDNDGLGNPSKTMSLLPVRNDEELTAREIDFEKIDSALAKIHGSSCDSLHDQSRGSALEDNAVCTTTGEKMEDTTENVAGSFELPAREEELTAEARRRLHRANVEVVNELTSLAKEGGRQNRLAATMTDRMYSEVQELLDVARVPWMVAPQEAEAQCASLEHAGLVFGSVTDDSDVLLFGCKRVFRHFFHKDKQPMVFTEKAIHGVLGLDRDSLVCIALLAGCDYTDGLKGIGATRARQILKSYPSFEALKQFKRDHRERKLVDPKFLSLELPEGFPSELVRKAFLEPVVDEATCGFEFREPDFEGISAFVKERLGLSEEKVDLHLGPARKGWEGRRKRAGGPRQLTMDGFVEKERTVAGGGKGTGMGAGEKDRRGGAEGKDRRMSAEEKDRRMSAEGKDRRMSTEGKDRRMGAEGKEQGAHSMQSPVRVKTKGEDLRALMAERKRKAAEVLAKERQRSAGKQKRSRLMRNARQPVVRNEAALSEESDVDG</sequence>
<dbReference type="GO" id="GO:0046872">
    <property type="term" value="F:metal ion binding"/>
    <property type="evidence" value="ECO:0007669"/>
    <property type="project" value="UniProtKB-KW"/>
</dbReference>
<dbReference type="InterPro" id="IPR006086">
    <property type="entry name" value="XPG-I_dom"/>
</dbReference>